<dbReference type="Gene3D" id="4.10.520.10">
    <property type="entry name" value="IHF-like DNA-binding proteins"/>
    <property type="match status" value="1"/>
</dbReference>
<evidence type="ECO:0000256" key="1">
    <source>
        <dbReference type="ARBA" id="ARBA00023067"/>
    </source>
</evidence>
<sequence length="91" mass="9790">MKKDGLVEAVMKSAGIETKKQSQQAVEAVFDTIVKTLGRGEEVAITGFGTFRVVKRAARMGVNPKTGEKIQIAASTKPKFRAGKLLKEAVL</sequence>
<dbReference type="GO" id="GO:0030261">
    <property type="term" value="P:chromosome condensation"/>
    <property type="evidence" value="ECO:0007669"/>
    <property type="project" value="UniProtKB-KW"/>
</dbReference>
<dbReference type="EMBL" id="LCLJ01000004">
    <property type="protein sequence ID" value="KKU15696.1"/>
    <property type="molecule type" value="Genomic_DNA"/>
</dbReference>
<dbReference type="Proteomes" id="UP000034727">
    <property type="component" value="Unassembled WGS sequence"/>
</dbReference>
<dbReference type="PROSITE" id="PS00045">
    <property type="entry name" value="HISTONE_LIKE"/>
    <property type="match status" value="1"/>
</dbReference>
<evidence type="ECO:0000313" key="5">
    <source>
        <dbReference type="Proteomes" id="UP000034727"/>
    </source>
</evidence>
<keyword evidence="2 4" id="KW-0238">DNA-binding</keyword>
<dbReference type="AlphaFoldDB" id="A0A0G1N512"/>
<dbReference type="GO" id="GO:0005829">
    <property type="term" value="C:cytosol"/>
    <property type="evidence" value="ECO:0007669"/>
    <property type="project" value="TreeGrafter"/>
</dbReference>
<dbReference type="InterPro" id="IPR010992">
    <property type="entry name" value="IHF-like_DNA-bd_dom_sf"/>
</dbReference>
<dbReference type="InterPro" id="IPR000119">
    <property type="entry name" value="Hist_DNA-bd"/>
</dbReference>
<dbReference type="Pfam" id="PF00216">
    <property type="entry name" value="Bac_DNA_binding"/>
    <property type="match status" value="1"/>
</dbReference>
<dbReference type="SUPFAM" id="SSF47729">
    <property type="entry name" value="IHF-like DNA-binding proteins"/>
    <property type="match status" value="1"/>
</dbReference>
<evidence type="ECO:0000313" key="4">
    <source>
        <dbReference type="EMBL" id="KKU15696.1"/>
    </source>
</evidence>
<comment type="caution">
    <text evidence="4">The sequence shown here is derived from an EMBL/GenBank/DDBJ whole genome shotgun (WGS) entry which is preliminary data.</text>
</comment>
<organism evidence="4 5">
    <name type="scientific">Candidatus Jorgensenbacteria bacterium GW2011_GWA2_45_9</name>
    <dbReference type="NCBI Taxonomy" id="1618663"/>
    <lineage>
        <taxon>Bacteria</taxon>
        <taxon>Candidatus Joergenseniibacteriota</taxon>
    </lineage>
</organism>
<protein>
    <submittedName>
        <fullName evidence="4">DNA-binding protein HU</fullName>
    </submittedName>
</protein>
<comment type="similarity">
    <text evidence="3">Belongs to the bacterial histone-like protein family.</text>
</comment>
<evidence type="ECO:0000256" key="3">
    <source>
        <dbReference type="RuleBase" id="RU003939"/>
    </source>
</evidence>
<gene>
    <name evidence="4" type="ORF">UX22_C0004G0017</name>
</gene>
<keyword evidence="1" id="KW-0226">DNA condensation</keyword>
<dbReference type="PRINTS" id="PR01727">
    <property type="entry name" value="DNABINDINGHU"/>
</dbReference>
<dbReference type="GO" id="GO:0003677">
    <property type="term" value="F:DNA binding"/>
    <property type="evidence" value="ECO:0007669"/>
    <property type="project" value="UniProtKB-KW"/>
</dbReference>
<accession>A0A0G1N512</accession>
<dbReference type="PANTHER" id="PTHR33175:SF3">
    <property type="entry name" value="DNA-BINDING PROTEIN HU-BETA"/>
    <property type="match status" value="1"/>
</dbReference>
<dbReference type="GO" id="GO:0030527">
    <property type="term" value="F:structural constituent of chromatin"/>
    <property type="evidence" value="ECO:0007669"/>
    <property type="project" value="InterPro"/>
</dbReference>
<name>A0A0G1N512_9BACT</name>
<dbReference type="InterPro" id="IPR020816">
    <property type="entry name" value="Histone-like_DNA-bd_CS"/>
</dbReference>
<dbReference type="SMART" id="SM00411">
    <property type="entry name" value="BHL"/>
    <property type="match status" value="1"/>
</dbReference>
<evidence type="ECO:0000256" key="2">
    <source>
        <dbReference type="ARBA" id="ARBA00023125"/>
    </source>
</evidence>
<reference evidence="4 5" key="1">
    <citation type="journal article" date="2015" name="Nature">
        <title>rRNA introns, odd ribosomes, and small enigmatic genomes across a large radiation of phyla.</title>
        <authorList>
            <person name="Brown C.T."/>
            <person name="Hug L.A."/>
            <person name="Thomas B.C."/>
            <person name="Sharon I."/>
            <person name="Castelle C.J."/>
            <person name="Singh A."/>
            <person name="Wilkins M.J."/>
            <person name="Williams K.H."/>
            <person name="Banfield J.F."/>
        </authorList>
    </citation>
    <scope>NUCLEOTIDE SEQUENCE [LARGE SCALE GENOMIC DNA]</scope>
</reference>
<dbReference type="PANTHER" id="PTHR33175">
    <property type="entry name" value="DNA-BINDING PROTEIN HU"/>
    <property type="match status" value="1"/>
</dbReference>
<proteinExistence type="inferred from homology"/>
<dbReference type="CDD" id="cd13831">
    <property type="entry name" value="HU"/>
    <property type="match status" value="1"/>
</dbReference>